<dbReference type="EMBL" id="GBRH01270992">
    <property type="protein sequence ID" value="JAD26903.1"/>
    <property type="molecule type" value="Transcribed_RNA"/>
</dbReference>
<reference evidence="2" key="2">
    <citation type="journal article" date="2015" name="Data Brief">
        <title>Shoot transcriptome of the giant reed, Arundo donax.</title>
        <authorList>
            <person name="Barrero R.A."/>
            <person name="Guerrero F.D."/>
            <person name="Moolhuijzen P."/>
            <person name="Goolsby J.A."/>
            <person name="Tidwell J."/>
            <person name="Bellgard S.E."/>
            <person name="Bellgard M.I."/>
        </authorList>
    </citation>
    <scope>NUCLEOTIDE SEQUENCE</scope>
    <source>
        <tissue evidence="2">Shoot tissue taken approximately 20 cm above the soil surface</tissue>
    </source>
</reference>
<name>A0A0A8YMR7_ARUDO</name>
<sequence>MDIARPPPVSSSLSCGVPPSVPPPRAPLPWAELAQVSVPPNPAIPPPNPC</sequence>
<evidence type="ECO:0000256" key="1">
    <source>
        <dbReference type="SAM" id="MobiDB-lite"/>
    </source>
</evidence>
<proteinExistence type="predicted"/>
<dbReference type="AlphaFoldDB" id="A0A0A8YMR7"/>
<evidence type="ECO:0000313" key="2">
    <source>
        <dbReference type="EMBL" id="JAD26903.1"/>
    </source>
</evidence>
<organism evidence="2">
    <name type="scientific">Arundo donax</name>
    <name type="common">Giant reed</name>
    <name type="synonym">Donax arundinaceus</name>
    <dbReference type="NCBI Taxonomy" id="35708"/>
    <lineage>
        <taxon>Eukaryota</taxon>
        <taxon>Viridiplantae</taxon>
        <taxon>Streptophyta</taxon>
        <taxon>Embryophyta</taxon>
        <taxon>Tracheophyta</taxon>
        <taxon>Spermatophyta</taxon>
        <taxon>Magnoliopsida</taxon>
        <taxon>Liliopsida</taxon>
        <taxon>Poales</taxon>
        <taxon>Poaceae</taxon>
        <taxon>PACMAD clade</taxon>
        <taxon>Arundinoideae</taxon>
        <taxon>Arundineae</taxon>
        <taxon>Arundo</taxon>
    </lineage>
</organism>
<accession>A0A0A8YMR7</accession>
<feature type="region of interest" description="Disordered" evidence="1">
    <location>
        <begin position="1"/>
        <end position="27"/>
    </location>
</feature>
<reference evidence="2" key="1">
    <citation type="submission" date="2014-09" db="EMBL/GenBank/DDBJ databases">
        <authorList>
            <person name="Magalhaes I.L.F."/>
            <person name="Oliveira U."/>
            <person name="Santos F.R."/>
            <person name="Vidigal T.H.D.A."/>
            <person name="Brescovit A.D."/>
            <person name="Santos A.J."/>
        </authorList>
    </citation>
    <scope>NUCLEOTIDE SEQUENCE</scope>
    <source>
        <tissue evidence="2">Shoot tissue taken approximately 20 cm above the soil surface</tissue>
    </source>
</reference>
<protein>
    <submittedName>
        <fullName evidence="2">Uncharacterized protein</fullName>
    </submittedName>
</protein>